<evidence type="ECO:0000313" key="3">
    <source>
        <dbReference type="EMBL" id="VEL38806.1"/>
    </source>
</evidence>
<evidence type="ECO:0000313" key="4">
    <source>
        <dbReference type="Proteomes" id="UP000784294"/>
    </source>
</evidence>
<accession>A0A3S5BT96</accession>
<feature type="transmembrane region" description="Helical" evidence="2">
    <location>
        <begin position="92"/>
        <end position="116"/>
    </location>
</feature>
<evidence type="ECO:0000256" key="1">
    <source>
        <dbReference type="SAM" id="MobiDB-lite"/>
    </source>
</evidence>
<proteinExistence type="predicted"/>
<evidence type="ECO:0000256" key="2">
    <source>
        <dbReference type="SAM" id="Phobius"/>
    </source>
</evidence>
<gene>
    <name evidence="3" type="ORF">PXEA_LOCUS32246</name>
</gene>
<keyword evidence="4" id="KW-1185">Reference proteome</keyword>
<reference evidence="3" key="1">
    <citation type="submission" date="2018-11" db="EMBL/GenBank/DDBJ databases">
        <authorList>
            <consortium name="Pathogen Informatics"/>
        </authorList>
    </citation>
    <scope>NUCLEOTIDE SEQUENCE</scope>
</reference>
<dbReference type="AlphaFoldDB" id="A0A3S5BT96"/>
<dbReference type="EMBL" id="CAAALY010259053">
    <property type="protein sequence ID" value="VEL38806.1"/>
    <property type="molecule type" value="Genomic_DNA"/>
</dbReference>
<comment type="caution">
    <text evidence="3">The sequence shown here is derived from an EMBL/GenBank/DDBJ whole genome shotgun (WGS) entry which is preliminary data.</text>
</comment>
<keyword evidence="2" id="KW-0812">Transmembrane</keyword>
<keyword evidence="2" id="KW-1133">Transmembrane helix</keyword>
<protein>
    <submittedName>
        <fullName evidence="3">Uncharacterized protein</fullName>
    </submittedName>
</protein>
<name>A0A3S5BT96_9PLAT</name>
<dbReference type="Proteomes" id="UP000784294">
    <property type="component" value="Unassembled WGS sequence"/>
</dbReference>
<sequence length="147" mass="16400">MTQFTNQRNSDDAPAMGWPNGSPERQTVWPENMKAQINGKWEKAEEHGVKEEEEILTDEPEEELWFRLAAGRPPWQRTAGAIANQRDTWPSLYITFLTFTIACISGGLAYSGGILYIECLETFPEADIKVVSLVGTLQLGVALISGR</sequence>
<organism evidence="3 4">
    <name type="scientific">Protopolystoma xenopodis</name>
    <dbReference type="NCBI Taxonomy" id="117903"/>
    <lineage>
        <taxon>Eukaryota</taxon>
        <taxon>Metazoa</taxon>
        <taxon>Spiralia</taxon>
        <taxon>Lophotrochozoa</taxon>
        <taxon>Platyhelminthes</taxon>
        <taxon>Monogenea</taxon>
        <taxon>Polyopisthocotylea</taxon>
        <taxon>Polystomatidea</taxon>
        <taxon>Polystomatidae</taxon>
        <taxon>Protopolystoma</taxon>
    </lineage>
</organism>
<keyword evidence="2" id="KW-0472">Membrane</keyword>
<feature type="region of interest" description="Disordered" evidence="1">
    <location>
        <begin position="1"/>
        <end position="28"/>
    </location>
</feature>